<sequence length="48" mass="5545">MSVLNSIYRRYAFRRTLSTLKSLPVRTRFDCDIAGHEAELAHRSVYGS</sequence>
<evidence type="ECO:0008006" key="3">
    <source>
        <dbReference type="Google" id="ProtNLM"/>
    </source>
</evidence>
<evidence type="ECO:0000313" key="1">
    <source>
        <dbReference type="EMBL" id="RAK20330.1"/>
    </source>
</evidence>
<keyword evidence="2" id="KW-1185">Reference proteome</keyword>
<accession>A0A327YH80</accession>
<dbReference type="RefSeq" id="WP_009503308.1">
    <property type="nucleotide sequence ID" value="NZ_LIGK01000007.1"/>
</dbReference>
<reference evidence="1 2" key="1">
    <citation type="submission" date="2018-06" db="EMBL/GenBank/DDBJ databases">
        <title>Genomic Encyclopedia of Archaeal and Bacterial Type Strains, Phase II (KMG-II): from individual species to whole genera.</title>
        <authorList>
            <person name="Goeker M."/>
        </authorList>
    </citation>
    <scope>NUCLEOTIDE SEQUENCE [LARGE SCALE GENOMIC DNA]</scope>
    <source>
        <strain evidence="1 2">DSM 22011</strain>
    </source>
</reference>
<organism evidence="1 2">
    <name type="scientific">Salipiger aestuarii</name>
    <dbReference type="NCBI Taxonomy" id="568098"/>
    <lineage>
        <taxon>Bacteria</taxon>
        <taxon>Pseudomonadati</taxon>
        <taxon>Pseudomonadota</taxon>
        <taxon>Alphaproteobacteria</taxon>
        <taxon>Rhodobacterales</taxon>
        <taxon>Roseobacteraceae</taxon>
        <taxon>Salipiger</taxon>
    </lineage>
</organism>
<name>A0A327YH80_9RHOB</name>
<evidence type="ECO:0000313" key="2">
    <source>
        <dbReference type="Proteomes" id="UP000249165"/>
    </source>
</evidence>
<dbReference type="AlphaFoldDB" id="A0A327YH80"/>
<dbReference type="EMBL" id="QLMG01000006">
    <property type="protein sequence ID" value="RAK20330.1"/>
    <property type="molecule type" value="Genomic_DNA"/>
</dbReference>
<dbReference type="Proteomes" id="UP000249165">
    <property type="component" value="Unassembled WGS sequence"/>
</dbReference>
<proteinExistence type="predicted"/>
<dbReference type="OrthoDB" id="7869442at2"/>
<gene>
    <name evidence="1" type="ORF">ATI53_1006108</name>
</gene>
<comment type="caution">
    <text evidence="1">The sequence shown here is derived from an EMBL/GenBank/DDBJ whole genome shotgun (WGS) entry which is preliminary data.</text>
</comment>
<protein>
    <recommendedName>
        <fullName evidence="3">Glyceraldehyde-3-phosphate dehydrogenase</fullName>
    </recommendedName>
</protein>